<sequence>MAHVDAQQVADLVKPEVLARLDEQMKVANAMPLAKLSEELKAKAQMRWTRSGRWTLQSKSSPNKASKPEFNKRMHTFGVSLLGFFWQQEAFKFRDISCHKALDRFPGELDWELGTEEEP</sequence>
<protein>
    <submittedName>
        <fullName evidence="1">Uncharacterized protein</fullName>
    </submittedName>
</protein>
<organism evidence="1 2">
    <name type="scientific">Klebsormidium nitens</name>
    <name type="common">Green alga</name>
    <name type="synonym">Ulothrix nitens</name>
    <dbReference type="NCBI Taxonomy" id="105231"/>
    <lineage>
        <taxon>Eukaryota</taxon>
        <taxon>Viridiplantae</taxon>
        <taxon>Streptophyta</taxon>
        <taxon>Klebsormidiophyceae</taxon>
        <taxon>Klebsormidiales</taxon>
        <taxon>Klebsormidiaceae</taxon>
        <taxon>Klebsormidium</taxon>
    </lineage>
</organism>
<keyword evidence="2" id="KW-1185">Reference proteome</keyword>
<name>A0A1Y1HLR8_KLENI</name>
<dbReference type="AlphaFoldDB" id="A0A1Y1HLR8"/>
<dbReference type="Proteomes" id="UP000054558">
    <property type="component" value="Unassembled WGS sequence"/>
</dbReference>
<gene>
    <name evidence="1" type="ORF">KFL_000210190</name>
</gene>
<evidence type="ECO:0000313" key="2">
    <source>
        <dbReference type="Proteomes" id="UP000054558"/>
    </source>
</evidence>
<evidence type="ECO:0000313" key="1">
    <source>
        <dbReference type="EMBL" id="GAQ78933.1"/>
    </source>
</evidence>
<proteinExistence type="predicted"/>
<accession>A0A1Y1HLR8</accession>
<dbReference type="EMBL" id="DF236970">
    <property type="protein sequence ID" value="GAQ78933.1"/>
    <property type="molecule type" value="Genomic_DNA"/>
</dbReference>
<reference evidence="1 2" key="1">
    <citation type="journal article" date="2014" name="Nat. Commun.">
        <title>Klebsormidium flaccidum genome reveals primary factors for plant terrestrial adaptation.</title>
        <authorList>
            <person name="Hori K."/>
            <person name="Maruyama F."/>
            <person name="Fujisawa T."/>
            <person name="Togashi T."/>
            <person name="Yamamoto N."/>
            <person name="Seo M."/>
            <person name="Sato S."/>
            <person name="Yamada T."/>
            <person name="Mori H."/>
            <person name="Tajima N."/>
            <person name="Moriyama T."/>
            <person name="Ikeuchi M."/>
            <person name="Watanabe M."/>
            <person name="Wada H."/>
            <person name="Kobayashi K."/>
            <person name="Saito M."/>
            <person name="Masuda T."/>
            <person name="Sasaki-Sekimoto Y."/>
            <person name="Mashiguchi K."/>
            <person name="Awai K."/>
            <person name="Shimojima M."/>
            <person name="Masuda S."/>
            <person name="Iwai M."/>
            <person name="Nobusawa T."/>
            <person name="Narise T."/>
            <person name="Kondo S."/>
            <person name="Saito H."/>
            <person name="Sato R."/>
            <person name="Murakawa M."/>
            <person name="Ihara Y."/>
            <person name="Oshima-Yamada Y."/>
            <person name="Ohtaka K."/>
            <person name="Satoh M."/>
            <person name="Sonobe K."/>
            <person name="Ishii M."/>
            <person name="Ohtani R."/>
            <person name="Kanamori-Sato M."/>
            <person name="Honoki R."/>
            <person name="Miyazaki D."/>
            <person name="Mochizuki H."/>
            <person name="Umetsu J."/>
            <person name="Higashi K."/>
            <person name="Shibata D."/>
            <person name="Kamiya Y."/>
            <person name="Sato N."/>
            <person name="Nakamura Y."/>
            <person name="Tabata S."/>
            <person name="Ida S."/>
            <person name="Kurokawa K."/>
            <person name="Ohta H."/>
        </authorList>
    </citation>
    <scope>NUCLEOTIDE SEQUENCE [LARGE SCALE GENOMIC DNA]</scope>
    <source>
        <strain evidence="1 2">NIES-2285</strain>
    </source>
</reference>